<name>A0A2G1VUG5_9FLAO</name>
<dbReference type="AlphaFoldDB" id="A0A2G1VUG5"/>
<comment type="caution">
    <text evidence="1">The sequence shown here is derived from an EMBL/GenBank/DDBJ whole genome shotgun (WGS) entry which is preliminary data.</text>
</comment>
<dbReference type="EMBL" id="NQXA01000002">
    <property type="protein sequence ID" value="PHQ30371.1"/>
    <property type="molecule type" value="Genomic_DNA"/>
</dbReference>
<evidence type="ECO:0000313" key="1">
    <source>
        <dbReference type="EMBL" id="PHQ30371.1"/>
    </source>
</evidence>
<dbReference type="InterPro" id="IPR029063">
    <property type="entry name" value="SAM-dependent_MTases_sf"/>
</dbReference>
<keyword evidence="2" id="KW-1185">Reference proteome</keyword>
<protein>
    <recommendedName>
        <fullName evidence="3">Methyltransferase</fullName>
    </recommendedName>
</protein>
<evidence type="ECO:0008006" key="3">
    <source>
        <dbReference type="Google" id="ProtNLM"/>
    </source>
</evidence>
<gene>
    <name evidence="1" type="ORF">CJ305_05255</name>
</gene>
<evidence type="ECO:0000313" key="2">
    <source>
        <dbReference type="Proteomes" id="UP000229433"/>
    </source>
</evidence>
<organism evidence="1 2">
    <name type="scientific">Leeuwenhoekiella nanhaiensis</name>
    <dbReference type="NCBI Taxonomy" id="1655491"/>
    <lineage>
        <taxon>Bacteria</taxon>
        <taxon>Pseudomonadati</taxon>
        <taxon>Bacteroidota</taxon>
        <taxon>Flavobacteriia</taxon>
        <taxon>Flavobacteriales</taxon>
        <taxon>Flavobacteriaceae</taxon>
        <taxon>Leeuwenhoekiella</taxon>
    </lineage>
</organism>
<dbReference type="Proteomes" id="UP000229433">
    <property type="component" value="Unassembled WGS sequence"/>
</dbReference>
<dbReference type="OrthoDB" id="9816564at2"/>
<sequence>MVCTLCKHPAYFFGNFQNRNYNRCTHCASVFLDAEYLPSANAEQKRYQHHQNDKANSGYIDFLEPLLDAIVRNHSVDEAGLDFGSGPNPVLTELLQEKGYGITAYDLFFSPNKEALKQTYDYIICCEVIEHFHNPGESFQQLADLLNPGGCLYCKTNLLKPELDFEHWWYKNDFTHSFFYTSEALEFIKARFKFSELKFNKNFFQFIK</sequence>
<reference evidence="1 2" key="1">
    <citation type="submission" date="2017-08" db="EMBL/GenBank/DDBJ databases">
        <title>The whole genome shortgun sequences of strain Leeuwenhoekiella nanhaiensis G18 from the South China Sea.</title>
        <authorList>
            <person name="Liu Q."/>
        </authorList>
    </citation>
    <scope>NUCLEOTIDE SEQUENCE [LARGE SCALE GENOMIC DNA]</scope>
    <source>
        <strain evidence="1 2">G18</strain>
    </source>
</reference>
<proteinExistence type="predicted"/>
<dbReference type="Pfam" id="PF13489">
    <property type="entry name" value="Methyltransf_23"/>
    <property type="match status" value="1"/>
</dbReference>
<accession>A0A2G1VUG5</accession>
<dbReference type="RefSeq" id="WP_099645204.1">
    <property type="nucleotide sequence ID" value="NZ_KZ319288.1"/>
</dbReference>
<dbReference type="Gene3D" id="3.40.50.150">
    <property type="entry name" value="Vaccinia Virus protein VP39"/>
    <property type="match status" value="1"/>
</dbReference>
<dbReference type="SUPFAM" id="SSF53335">
    <property type="entry name" value="S-adenosyl-L-methionine-dependent methyltransferases"/>
    <property type="match status" value="1"/>
</dbReference>